<name>A0A6L2L280_TANCI</name>
<feature type="region of interest" description="Disordered" evidence="1">
    <location>
        <begin position="268"/>
        <end position="295"/>
    </location>
</feature>
<gene>
    <name evidence="2" type="ORF">Tci_027317</name>
</gene>
<protein>
    <submittedName>
        <fullName evidence="2">Zinc finger, CCHC-type</fullName>
    </submittedName>
</protein>
<proteinExistence type="predicted"/>
<dbReference type="EMBL" id="BKCJ010003480">
    <property type="protein sequence ID" value="GEU55339.1"/>
    <property type="molecule type" value="Genomic_DNA"/>
</dbReference>
<accession>A0A6L2L280</accession>
<organism evidence="2">
    <name type="scientific">Tanacetum cinerariifolium</name>
    <name type="common">Dalmatian daisy</name>
    <name type="synonym">Chrysanthemum cinerariifolium</name>
    <dbReference type="NCBI Taxonomy" id="118510"/>
    <lineage>
        <taxon>Eukaryota</taxon>
        <taxon>Viridiplantae</taxon>
        <taxon>Streptophyta</taxon>
        <taxon>Embryophyta</taxon>
        <taxon>Tracheophyta</taxon>
        <taxon>Spermatophyta</taxon>
        <taxon>Magnoliopsida</taxon>
        <taxon>eudicotyledons</taxon>
        <taxon>Gunneridae</taxon>
        <taxon>Pentapetalae</taxon>
        <taxon>asterids</taxon>
        <taxon>campanulids</taxon>
        <taxon>Asterales</taxon>
        <taxon>Asteraceae</taxon>
        <taxon>Asteroideae</taxon>
        <taxon>Anthemideae</taxon>
        <taxon>Anthemidinae</taxon>
        <taxon>Tanacetum</taxon>
    </lineage>
</organism>
<evidence type="ECO:0000256" key="1">
    <source>
        <dbReference type="SAM" id="MobiDB-lite"/>
    </source>
</evidence>
<sequence length="520" mass="59909">MFHNAPPTLEFDVAESSSTYQDPSNMHQFHQQHCLIDRWTKNHPLEQVIGDPSKLVHQSPRGTFICQSQYTMDILKKHEMEKFDTVSTPMATTKLDADLQVAKGYGQEVGIDFEELFAPVARLEAVRTFVAYAAYKNFLIFQTMFKVFNRCLTTRTSGHDQTKINILQLFHVVVNRTNVDYDALLGWDFMNNVFKKKEAIQLEEVYHYIKDDVPLFKENHYQKEETKHTSIPPPGDDRDRDEMVKATILSLTLHKTALDAEAKENIAKLEPESYKDHPEHVYDDDEKKKKDEEVEKEKEVVKIVKETNVDTNAKKNEEVMMEKEVVDMLEFIATTAAATQALWLKRLLSRLTHSDKEKISILVDNKSAIALMKNPVFHGRSKHIDTKYHFIRECVERDDIQVVRDILKARTILLSYFERVKKVINVVSIIVGPNEGDTLDWAKYSQGIIGGECEHPKCEDTNLNSRSAMFVLSRDTVKAPICKSIWKPMIDTYASYDVSTEHSSTEATKCDYVTIWVFGT</sequence>
<comment type="caution">
    <text evidence="2">The sequence shown here is derived from an EMBL/GenBank/DDBJ whole genome shotgun (WGS) entry which is preliminary data.</text>
</comment>
<dbReference type="PANTHER" id="PTHR11439:SF515">
    <property type="entry name" value="GAG-POL POLYPROTEIN"/>
    <property type="match status" value="1"/>
</dbReference>
<reference evidence="2" key="1">
    <citation type="journal article" date="2019" name="Sci. Rep.">
        <title>Draft genome of Tanacetum cinerariifolium, the natural source of mosquito coil.</title>
        <authorList>
            <person name="Yamashiro T."/>
            <person name="Shiraishi A."/>
            <person name="Satake H."/>
            <person name="Nakayama K."/>
        </authorList>
    </citation>
    <scope>NUCLEOTIDE SEQUENCE</scope>
</reference>
<dbReference type="AlphaFoldDB" id="A0A6L2L280"/>
<dbReference type="PANTHER" id="PTHR11439">
    <property type="entry name" value="GAG-POL-RELATED RETROTRANSPOSON"/>
    <property type="match status" value="1"/>
</dbReference>
<dbReference type="CDD" id="cd09272">
    <property type="entry name" value="RNase_HI_RT_Ty1"/>
    <property type="match status" value="1"/>
</dbReference>
<evidence type="ECO:0000313" key="2">
    <source>
        <dbReference type="EMBL" id="GEU55339.1"/>
    </source>
</evidence>